<dbReference type="HAMAP" id="MF_00074">
    <property type="entry name" value="16SrRNA_methyltr_G"/>
    <property type="match status" value="1"/>
</dbReference>
<comment type="caution">
    <text evidence="6">Lacks conserved residue(s) required for the propagation of feature annotation.</text>
</comment>
<keyword evidence="5 6" id="KW-0949">S-adenosyl-L-methionine</keyword>
<gene>
    <name evidence="6" type="primary">rsmG</name>
    <name evidence="7" type="ORF">HEPPS_03280</name>
</gene>
<dbReference type="Proteomes" id="UP000242141">
    <property type="component" value="Unassembled WGS sequence"/>
</dbReference>
<evidence type="ECO:0000256" key="3">
    <source>
        <dbReference type="ARBA" id="ARBA00022603"/>
    </source>
</evidence>
<dbReference type="Gene3D" id="3.40.50.150">
    <property type="entry name" value="Vaccinia Virus protein VP39"/>
    <property type="match status" value="1"/>
</dbReference>
<evidence type="ECO:0000313" key="7">
    <source>
        <dbReference type="EMBL" id="CRX37109.1"/>
    </source>
</evidence>
<dbReference type="EC" id="2.1.1.-" evidence="6"/>
<dbReference type="PANTHER" id="PTHR31760">
    <property type="entry name" value="S-ADENOSYL-L-METHIONINE-DEPENDENT METHYLTRANSFERASES SUPERFAMILY PROTEIN"/>
    <property type="match status" value="1"/>
</dbReference>
<feature type="binding site" evidence="6">
    <location>
        <begin position="127"/>
        <end position="128"/>
    </location>
    <ligand>
        <name>S-adenosyl-L-methionine</name>
        <dbReference type="ChEBI" id="CHEBI:59789"/>
    </ligand>
</feature>
<organism evidence="7 8">
    <name type="scientific">Candidatus Hepatoplasma crinochetorum</name>
    <dbReference type="NCBI Taxonomy" id="295596"/>
    <lineage>
        <taxon>Bacteria</taxon>
        <taxon>Bacillati</taxon>
        <taxon>Mycoplasmatota</taxon>
        <taxon>Mollicutes</taxon>
        <taxon>Candidatus Hepatoplasmataceae</taxon>
        <taxon>Candidatus Hepatoplasma</taxon>
    </lineage>
</organism>
<protein>
    <recommendedName>
        <fullName evidence="6">Ribosomal RNA small subunit methyltransferase G</fullName>
        <ecNumber evidence="6">2.1.1.-</ecNumber>
    </recommendedName>
    <alternativeName>
        <fullName evidence="6">16S rRNA 7-methylguanosine methyltransferase</fullName>
        <shortName evidence="6">16S rRNA m7G methyltransferase</shortName>
    </alternativeName>
</protein>
<comment type="function">
    <text evidence="6">Specifically methylates the N7 position of a guanine in 16S rRNA.</text>
</comment>
<keyword evidence="1 6" id="KW-0963">Cytoplasm</keyword>
<dbReference type="AlphaFoldDB" id="A0A0G7ZNG2"/>
<comment type="similarity">
    <text evidence="6">Belongs to the methyltransferase superfamily. RNA methyltransferase RsmG family.</text>
</comment>
<reference evidence="8" key="1">
    <citation type="submission" date="2015-05" db="EMBL/GenBank/DDBJ databases">
        <authorList>
            <person name="Collingro A."/>
        </authorList>
    </citation>
    <scope>NUCLEOTIDE SEQUENCE [LARGE SCALE GENOMIC DNA]</scope>
    <source>
        <strain evidence="8">Ps</strain>
    </source>
</reference>
<proteinExistence type="inferred from homology"/>
<dbReference type="SUPFAM" id="SSF53335">
    <property type="entry name" value="S-adenosyl-L-methionine-dependent methyltransferases"/>
    <property type="match status" value="1"/>
</dbReference>
<evidence type="ECO:0000256" key="6">
    <source>
        <dbReference type="HAMAP-Rule" id="MF_00074"/>
    </source>
</evidence>
<evidence type="ECO:0000256" key="5">
    <source>
        <dbReference type="ARBA" id="ARBA00022691"/>
    </source>
</evidence>
<keyword evidence="4 6" id="KW-0808">Transferase</keyword>
<dbReference type="InterPro" id="IPR003682">
    <property type="entry name" value="rRNA_ssu_MeTfrase_G"/>
</dbReference>
<sequence length="232" mass="27668">MDRKKLLFDLLDQFKLKAEIKEKFNLFVEEIYLYNQKVNLTGITNYYQFLDKNIYDSLLILKLNIIQEQTTILDVGTGGGFPGLLLAIIYEKINFILIDSIKKKTNWLIYIVEKLALKNVTIINDRIENLSDYEEKIDLLLARAVSKLPLLLEISTFLLKKDAYSIFYKGKNYLEESKKINQNFLEKRGLRLEHIYKDKLLDNSERYFLLFKRINLNYKKEMINYQRIKKII</sequence>
<dbReference type="Pfam" id="PF02527">
    <property type="entry name" value="GidB"/>
    <property type="match status" value="1"/>
</dbReference>
<accession>A0A0G7ZNG2</accession>
<dbReference type="GO" id="GO:0070043">
    <property type="term" value="F:rRNA (guanine-N7-)-methyltransferase activity"/>
    <property type="evidence" value="ECO:0007669"/>
    <property type="project" value="UniProtKB-UniRule"/>
</dbReference>
<feature type="binding site" evidence="6">
    <location>
        <position position="76"/>
    </location>
    <ligand>
        <name>S-adenosyl-L-methionine</name>
        <dbReference type="ChEBI" id="CHEBI:59789"/>
    </ligand>
</feature>
<keyword evidence="8" id="KW-1185">Reference proteome</keyword>
<keyword evidence="3 6" id="KW-0489">Methyltransferase</keyword>
<evidence type="ECO:0000256" key="4">
    <source>
        <dbReference type="ARBA" id="ARBA00022679"/>
    </source>
</evidence>
<name>A0A0G7ZNG2_9MOLU</name>
<keyword evidence="2 6" id="KW-0698">rRNA processing</keyword>
<comment type="subcellular location">
    <subcellularLocation>
        <location evidence="6">Cytoplasm</location>
    </subcellularLocation>
</comment>
<evidence type="ECO:0000256" key="1">
    <source>
        <dbReference type="ARBA" id="ARBA00022490"/>
    </source>
</evidence>
<feature type="binding site" evidence="6">
    <location>
        <position position="143"/>
    </location>
    <ligand>
        <name>S-adenosyl-L-methionine</name>
        <dbReference type="ChEBI" id="CHEBI:59789"/>
    </ligand>
</feature>
<dbReference type="GO" id="GO:0005829">
    <property type="term" value="C:cytosol"/>
    <property type="evidence" value="ECO:0007669"/>
    <property type="project" value="TreeGrafter"/>
</dbReference>
<evidence type="ECO:0000256" key="2">
    <source>
        <dbReference type="ARBA" id="ARBA00022552"/>
    </source>
</evidence>
<dbReference type="EMBL" id="CWGI01000001">
    <property type="protein sequence ID" value="CRX37109.1"/>
    <property type="molecule type" value="Genomic_DNA"/>
</dbReference>
<evidence type="ECO:0000313" key="8">
    <source>
        <dbReference type="Proteomes" id="UP000242141"/>
    </source>
</evidence>
<dbReference type="InterPro" id="IPR029063">
    <property type="entry name" value="SAM-dependent_MTases_sf"/>
</dbReference>
<dbReference type="NCBIfam" id="TIGR00138">
    <property type="entry name" value="rsmG_gidB"/>
    <property type="match status" value="1"/>
</dbReference>
<dbReference type="PANTHER" id="PTHR31760:SF0">
    <property type="entry name" value="S-ADENOSYL-L-METHIONINE-DEPENDENT METHYLTRANSFERASES SUPERFAMILY PROTEIN"/>
    <property type="match status" value="1"/>
</dbReference>
<feature type="binding site" evidence="6">
    <location>
        <position position="81"/>
    </location>
    <ligand>
        <name>S-adenosyl-L-methionine</name>
        <dbReference type="ChEBI" id="CHEBI:59789"/>
    </ligand>
</feature>